<feature type="compositionally biased region" description="Acidic residues" evidence="6">
    <location>
        <begin position="481"/>
        <end position="491"/>
    </location>
</feature>
<dbReference type="Gramene" id="TraesNOR5D03G03234390.1">
    <property type="protein sequence ID" value="TraesNOR5D03G03234390.1.CDS1"/>
    <property type="gene ID" value="TraesNOR5D03G03234390"/>
</dbReference>
<dbReference type="Gramene" id="TraesLAC5D03G03160530.1">
    <property type="protein sequence ID" value="TraesLAC5D03G03160530.1.CDS1"/>
    <property type="gene ID" value="TraesLAC5D03G03160530"/>
</dbReference>
<keyword evidence="5" id="KW-0547">Nucleotide-binding</keyword>
<evidence type="ECO:0000313" key="8">
    <source>
        <dbReference type="EnsemblPlants" id="TraesCS5D02G468700.1.cds1"/>
    </source>
</evidence>
<dbReference type="Gramene" id="TraesSYM5D03G03145630.1">
    <property type="protein sequence ID" value="TraesSYM5D03G03145630.1.CDS1"/>
    <property type="gene ID" value="TraesSYM5D03G03145630"/>
</dbReference>
<dbReference type="InterPro" id="IPR003959">
    <property type="entry name" value="ATPase_AAA_core"/>
</dbReference>
<comment type="cofactor">
    <cofactor evidence="1">
        <name>Mg(2+)</name>
        <dbReference type="ChEBI" id="CHEBI:18420"/>
    </cofactor>
</comment>
<dbReference type="Gramene" id="TraesMAC5D03G03203480.1">
    <property type="protein sequence ID" value="TraesMAC5D03G03203480.1.CDS1"/>
    <property type="gene ID" value="TraesMAC5D03G03203480"/>
</dbReference>
<dbReference type="AlphaFoldDB" id="A0A3B6MYX0"/>
<dbReference type="Pfam" id="PF25568">
    <property type="entry name" value="AAA_lid_At3g28540"/>
    <property type="match status" value="1"/>
</dbReference>
<dbReference type="SMART" id="SM00382">
    <property type="entry name" value="AAA"/>
    <property type="match status" value="1"/>
</dbReference>
<evidence type="ECO:0000259" key="7">
    <source>
        <dbReference type="SMART" id="SM00382"/>
    </source>
</evidence>
<feature type="compositionally biased region" description="Acidic residues" evidence="6">
    <location>
        <begin position="462"/>
        <end position="474"/>
    </location>
</feature>
<evidence type="ECO:0000256" key="4">
    <source>
        <dbReference type="ARBA" id="ARBA00049360"/>
    </source>
</evidence>
<dbReference type="PROSITE" id="PS00674">
    <property type="entry name" value="AAA"/>
    <property type="match status" value="1"/>
</dbReference>
<dbReference type="Gramene" id="TraesSTA5D03G03195590.1">
    <property type="protein sequence ID" value="TraesSTA5D03G03195590.1.CDS1"/>
    <property type="gene ID" value="TraesSTA5D03G03195590"/>
</dbReference>
<reference evidence="8" key="1">
    <citation type="submission" date="2018-08" db="EMBL/GenBank/DDBJ databases">
        <authorList>
            <person name="Rossello M."/>
        </authorList>
    </citation>
    <scope>NUCLEOTIDE SEQUENCE [LARGE SCALE GENOMIC DNA]</scope>
    <source>
        <strain evidence="8">cv. Chinese Spring</strain>
    </source>
</reference>
<dbReference type="Gramene" id="TraesCS5D03G1034200.1">
    <property type="protein sequence ID" value="TraesCS5D03G1034200.1.CDS1"/>
    <property type="gene ID" value="TraesCS5D03G1034200"/>
</dbReference>
<dbReference type="Gramene" id="TraesARI5D03G03158360.1">
    <property type="protein sequence ID" value="TraesARI5D03G03158360.1.CDS1"/>
    <property type="gene ID" value="TraesARI5D03G03158360"/>
</dbReference>
<name>A0A3B6MYX0_WHEAT</name>
<dbReference type="Gramene" id="TraesJUL5D03G03229840.1">
    <property type="protein sequence ID" value="TraesJUL5D03G03229840.1.CDS1"/>
    <property type="gene ID" value="TraesJUL5D03G03229840"/>
</dbReference>
<evidence type="ECO:0000256" key="5">
    <source>
        <dbReference type="RuleBase" id="RU003651"/>
    </source>
</evidence>
<dbReference type="InterPro" id="IPR058017">
    <property type="entry name" value="At3g28540-like_C"/>
</dbReference>
<keyword evidence="9" id="KW-1185">Reference proteome</keyword>
<dbReference type="Gramene" id="TraesKAR5D01G0372120.1">
    <property type="protein sequence ID" value="cds.TraesKAR5D01G0372120.1"/>
    <property type="gene ID" value="TraesKAR5D01G0372120"/>
</dbReference>
<dbReference type="OrthoDB" id="10251412at2759"/>
<dbReference type="Pfam" id="PF00004">
    <property type="entry name" value="AAA"/>
    <property type="match status" value="1"/>
</dbReference>
<gene>
    <name evidence="8" type="primary">LOC123125858</name>
</gene>
<dbReference type="SUPFAM" id="SSF52540">
    <property type="entry name" value="P-loop containing nucleoside triphosphate hydrolases"/>
    <property type="match status" value="1"/>
</dbReference>
<dbReference type="InterPro" id="IPR003593">
    <property type="entry name" value="AAA+_ATPase"/>
</dbReference>
<comment type="catalytic activity">
    <reaction evidence="4">
        <text>ATP + H2O = ADP + phosphate + H(+)</text>
        <dbReference type="Rhea" id="RHEA:13065"/>
        <dbReference type="ChEBI" id="CHEBI:15377"/>
        <dbReference type="ChEBI" id="CHEBI:15378"/>
        <dbReference type="ChEBI" id="CHEBI:30616"/>
        <dbReference type="ChEBI" id="CHEBI:43474"/>
        <dbReference type="ChEBI" id="CHEBI:456216"/>
    </reaction>
</comment>
<dbReference type="Gene3D" id="3.40.50.300">
    <property type="entry name" value="P-loop containing nucleotide triphosphate hydrolases"/>
    <property type="match status" value="1"/>
</dbReference>
<dbReference type="InterPro" id="IPR050747">
    <property type="entry name" value="Mitochondrial_chaperone_BCS1"/>
</dbReference>
<feature type="region of interest" description="Disordered" evidence="6">
    <location>
        <begin position="456"/>
        <end position="491"/>
    </location>
</feature>
<dbReference type="Gramene" id="TraesPARA_EIv1.0_1868210.1">
    <property type="protein sequence ID" value="TraesPARA_EIv1.0_1868210.1.CDS1"/>
    <property type="gene ID" value="TraesPARA_EIv1.0_1868210"/>
</dbReference>
<organism evidence="8">
    <name type="scientific">Triticum aestivum</name>
    <name type="common">Wheat</name>
    <dbReference type="NCBI Taxonomy" id="4565"/>
    <lineage>
        <taxon>Eukaryota</taxon>
        <taxon>Viridiplantae</taxon>
        <taxon>Streptophyta</taxon>
        <taxon>Embryophyta</taxon>
        <taxon>Tracheophyta</taxon>
        <taxon>Spermatophyta</taxon>
        <taxon>Magnoliopsida</taxon>
        <taxon>Liliopsida</taxon>
        <taxon>Poales</taxon>
        <taxon>Poaceae</taxon>
        <taxon>BOP clade</taxon>
        <taxon>Pooideae</taxon>
        <taxon>Triticodae</taxon>
        <taxon>Triticeae</taxon>
        <taxon>Triticinae</taxon>
        <taxon>Triticum</taxon>
    </lineage>
</organism>
<dbReference type="CDD" id="cd19510">
    <property type="entry name" value="RecA-like_BCS1"/>
    <property type="match status" value="1"/>
</dbReference>
<dbReference type="Proteomes" id="UP000019116">
    <property type="component" value="Chromosome 5D"/>
</dbReference>
<dbReference type="OMA" id="TINHKEC"/>
<dbReference type="RefSeq" id="XP_044402240.1">
    <property type="nucleotide sequence ID" value="XM_044546305.1"/>
</dbReference>
<proteinExistence type="inferred from homology"/>
<evidence type="ECO:0000256" key="2">
    <source>
        <dbReference type="ARBA" id="ARBA00007448"/>
    </source>
</evidence>
<evidence type="ECO:0000256" key="6">
    <source>
        <dbReference type="SAM" id="MobiDB-lite"/>
    </source>
</evidence>
<keyword evidence="3" id="KW-0460">Magnesium</keyword>
<dbReference type="EnsemblPlants" id="TraesCS5D02G468700.1">
    <property type="protein sequence ID" value="TraesCS5D02G468700.1.cds1"/>
    <property type="gene ID" value="TraesCS5D02G468700"/>
</dbReference>
<dbReference type="Gramene" id="TraesWEE_scaffold_036384_01G000300.1">
    <property type="protein sequence ID" value="TraesWEE_scaffold_036384_01G000300.1"/>
    <property type="gene ID" value="TraesWEE_scaffold_036384_01G000300"/>
</dbReference>
<dbReference type="InterPro" id="IPR027417">
    <property type="entry name" value="P-loop_NTPase"/>
</dbReference>
<dbReference type="Gramene" id="TraesCAD_scaffold_013448_01G000200.1">
    <property type="protein sequence ID" value="TraesCAD_scaffold_013448_01G000200.1"/>
    <property type="gene ID" value="TraesCAD_scaffold_013448_01G000200"/>
</dbReference>
<evidence type="ECO:0000256" key="1">
    <source>
        <dbReference type="ARBA" id="ARBA00001946"/>
    </source>
</evidence>
<dbReference type="GeneID" id="123125858"/>
<feature type="domain" description="AAA+ ATPase" evidence="7">
    <location>
        <begin position="247"/>
        <end position="386"/>
    </location>
</feature>
<protein>
    <recommendedName>
        <fullName evidence="7">AAA+ ATPase domain-containing protein</fullName>
    </recommendedName>
</protein>
<dbReference type="PANTHER" id="PTHR23070">
    <property type="entry name" value="BCS1 AAA-TYPE ATPASE"/>
    <property type="match status" value="1"/>
</dbReference>
<dbReference type="Gramene" id="TraesROB_scaffold_022657_01G000200.1">
    <property type="protein sequence ID" value="TraesROB_scaffold_022657_01G000200.1"/>
    <property type="gene ID" value="TraesROB_scaffold_022657_01G000200"/>
</dbReference>
<sequence>MPSSSSYEKAKEVMAMATSVAASMMLVRSLANDLIPPEARSLLSYCLSGLQSRMAWRHTIVVEKTDGYYTNNVFYSVKTYLASRMENDNATRDVQRLHLSSGGLDDDDNPEKLVLGMEEGEEMIEVYQGAEFRWSLHSHDLPGDSSTTLGRGGGRQYYELTFHKKHKDKAIKAYVPHILATAKEIRDKDRPLTIYMNDGSDWSPMDLNHPSTFDTVAMDRTLKHSVIDDLDKFIKRKAYFKKIGKAWKRGYLLHGPPGTGKSSLIAAMANHLRFDIYDLELTGVHSNSDLRKLLIGMTNQSVLVIEDIDCTIDLKQRDDTSNTSSTKDENNKQVTLSGLLNIIDGLWSTSGEERIIVFTTNYKDRLDPALLRPGRMDMHVHMGYCTTEAFRILVNNYHSIDYHATYPQIEELMAEVEVTPAEVAETLMRSEEPDVVLHALIDLLKSKKELLAESATAYKEEDSGDDAKEEEEDCYDAKDNGDDDDYDNDET</sequence>
<dbReference type="GO" id="GO:0006950">
    <property type="term" value="P:response to stress"/>
    <property type="evidence" value="ECO:0007669"/>
    <property type="project" value="UniProtKB-ARBA"/>
</dbReference>
<dbReference type="Gramene" id="TraesLDM5D03G03209520.1">
    <property type="protein sequence ID" value="TraesLDM5D03G03209520.1.CDS1"/>
    <property type="gene ID" value="TraesLDM5D03G03209520"/>
</dbReference>
<dbReference type="Gramene" id="TraesCLE_scaffold_024078_01G000300.1">
    <property type="protein sequence ID" value="TraesCLE_scaffold_024078_01G000300.1"/>
    <property type="gene ID" value="TraesCLE_scaffold_024078_01G000300"/>
</dbReference>
<reference evidence="8" key="2">
    <citation type="submission" date="2018-10" db="UniProtKB">
        <authorList>
            <consortium name="EnsemblPlants"/>
        </authorList>
    </citation>
    <scope>IDENTIFICATION</scope>
</reference>
<dbReference type="InterPro" id="IPR003960">
    <property type="entry name" value="ATPase_AAA_CS"/>
</dbReference>
<keyword evidence="5" id="KW-0067">ATP-binding</keyword>
<dbReference type="GO" id="GO:0005524">
    <property type="term" value="F:ATP binding"/>
    <property type="evidence" value="ECO:0007669"/>
    <property type="project" value="UniProtKB-KW"/>
</dbReference>
<dbReference type="SMR" id="A0A3B6MYX0"/>
<dbReference type="Gramene" id="TraesJAG5D03G03202020.1">
    <property type="protein sequence ID" value="TraesJAG5D03G03202020.1.CDS1"/>
    <property type="gene ID" value="TraesJAG5D03G03202020"/>
</dbReference>
<dbReference type="Gene3D" id="6.10.280.40">
    <property type="match status" value="1"/>
</dbReference>
<dbReference type="Pfam" id="PF14363">
    <property type="entry name" value="AAA_assoc"/>
    <property type="match status" value="1"/>
</dbReference>
<evidence type="ECO:0000313" key="9">
    <source>
        <dbReference type="Proteomes" id="UP000019116"/>
    </source>
</evidence>
<dbReference type="STRING" id="4565.A0A3B6MYX0"/>
<dbReference type="InterPro" id="IPR025753">
    <property type="entry name" value="AAA_N_dom"/>
</dbReference>
<dbReference type="GO" id="GO:0016887">
    <property type="term" value="F:ATP hydrolysis activity"/>
    <property type="evidence" value="ECO:0007669"/>
    <property type="project" value="InterPro"/>
</dbReference>
<accession>A0A3B6MYX0</accession>
<evidence type="ECO:0000256" key="3">
    <source>
        <dbReference type="ARBA" id="ARBA00022842"/>
    </source>
</evidence>
<dbReference type="KEGG" id="taes:123125858"/>
<dbReference type="Gramene" id="TraesCS5D02G468700.1">
    <property type="protein sequence ID" value="TraesCS5D02G468700.1.cds1"/>
    <property type="gene ID" value="TraesCS5D02G468700"/>
</dbReference>
<comment type="similarity">
    <text evidence="2">Belongs to the AAA ATPase family. BCS1 subfamily.</text>
</comment>